<evidence type="ECO:0000256" key="2">
    <source>
        <dbReference type="ARBA" id="ARBA00038211"/>
    </source>
</evidence>
<name>A0AAV9XS81_9CRYT</name>
<comment type="pathway">
    <text evidence="1">Phospholipid metabolism; phosphatidylethanolamine biosynthesis; phosphatidylethanolamine from ethanolamine: step 1/3.</text>
</comment>
<reference evidence="4 5" key="1">
    <citation type="submission" date="2023-10" db="EMBL/GenBank/DDBJ databases">
        <title>Comparative genomics analysis reveals potential genetic determinants of host preference in Cryptosporidium xiaoi.</title>
        <authorList>
            <person name="Xiao L."/>
            <person name="Li J."/>
        </authorList>
    </citation>
    <scope>NUCLEOTIDE SEQUENCE [LARGE SCALE GENOMIC DNA]</scope>
    <source>
        <strain evidence="4 5">52996</strain>
    </source>
</reference>
<dbReference type="EC" id="2.7.1.82" evidence="3"/>
<dbReference type="EMBL" id="JAWDEY010000037">
    <property type="protein sequence ID" value="KAK6587546.1"/>
    <property type="molecule type" value="Genomic_DNA"/>
</dbReference>
<dbReference type="AlphaFoldDB" id="A0AAV9XS81"/>
<comment type="caution">
    <text evidence="4">The sequence shown here is derived from an EMBL/GenBank/DDBJ whole genome shotgun (WGS) entry which is preliminary data.</text>
</comment>
<dbReference type="GO" id="GO:0005737">
    <property type="term" value="C:cytoplasm"/>
    <property type="evidence" value="ECO:0007669"/>
    <property type="project" value="TreeGrafter"/>
</dbReference>
<organism evidence="4 5">
    <name type="scientific">Cryptosporidium xiaoi</name>
    <dbReference type="NCBI Taxonomy" id="659607"/>
    <lineage>
        <taxon>Eukaryota</taxon>
        <taxon>Sar</taxon>
        <taxon>Alveolata</taxon>
        <taxon>Apicomplexa</taxon>
        <taxon>Conoidasida</taxon>
        <taxon>Coccidia</taxon>
        <taxon>Eucoccidiorida</taxon>
        <taxon>Eimeriorina</taxon>
        <taxon>Cryptosporidiidae</taxon>
        <taxon>Cryptosporidium</taxon>
    </lineage>
</organism>
<accession>A0AAV9XS81</accession>
<dbReference type="Pfam" id="PF01633">
    <property type="entry name" value="Choline_kinase"/>
    <property type="match status" value="1"/>
</dbReference>
<evidence type="ECO:0000256" key="1">
    <source>
        <dbReference type="ARBA" id="ARBA00037883"/>
    </source>
</evidence>
<dbReference type="Proteomes" id="UP001311799">
    <property type="component" value="Unassembled WGS sequence"/>
</dbReference>
<protein>
    <recommendedName>
        <fullName evidence="3">ethanolamine kinase</fullName>
        <ecNumber evidence="3">2.7.1.82</ecNumber>
    </recommendedName>
</protein>
<dbReference type="PANTHER" id="PTHR22603:SF66">
    <property type="entry name" value="ETHANOLAMINE KINASE"/>
    <property type="match status" value="1"/>
</dbReference>
<keyword evidence="5" id="KW-1185">Reference proteome</keyword>
<dbReference type="Gene3D" id="3.90.1200.10">
    <property type="match status" value="1"/>
</dbReference>
<proteinExistence type="inferred from homology"/>
<keyword evidence="4" id="KW-0808">Transferase</keyword>
<sequence>MELSNGHLDIRTGGFSENGESAVGNENNINFLTEELQRKLLEAREICWSLLNTGVCSCCNSEDLLTSKLLTGGLSNILVKVKIEKDKFCDKMLKANENLYTHGHSGLKNKSKDNLGCPITNLRVRFYNQNRKLFINEKREIIIQNILSESGFLKPVIFSFNGGQVEEYVEGRTLEVEDVRTRKVYLSIAKKIAHLHSIKVPSELSYNVIEEYNQNIMNSSGNISILWPTLNDWLLRAEKIVNNRINFMKVDFVKLSALINKIRDYLHVNYDGGLLSPNSIVISHCDLLPGNIIETHDKDHVFIDYEFSGTAERAFDLGNHFCEWAGFSCEWRHLPNDNQLREFILEYIKNLTIIKDSNSGTICEIEPENIQFSNSLNNISTFINDNSSGGKYACNSDSKNQYELLIDNYIHSIKAFMIISNIYWGLWAICKSEVNISNTNNTCFDYKSYGYRKLSSVVNEPYFCSILNNICPLFDFNFF</sequence>
<dbReference type="GO" id="GO:0006646">
    <property type="term" value="P:phosphatidylethanolamine biosynthetic process"/>
    <property type="evidence" value="ECO:0007669"/>
    <property type="project" value="TreeGrafter"/>
</dbReference>
<dbReference type="InterPro" id="IPR011009">
    <property type="entry name" value="Kinase-like_dom_sf"/>
</dbReference>
<comment type="similarity">
    <text evidence="2">Belongs to the choline/ethanolamine kinase family.</text>
</comment>
<dbReference type="SUPFAM" id="SSF56112">
    <property type="entry name" value="Protein kinase-like (PK-like)"/>
    <property type="match status" value="1"/>
</dbReference>
<evidence type="ECO:0000313" key="4">
    <source>
        <dbReference type="EMBL" id="KAK6587546.1"/>
    </source>
</evidence>
<evidence type="ECO:0000313" key="5">
    <source>
        <dbReference type="Proteomes" id="UP001311799"/>
    </source>
</evidence>
<evidence type="ECO:0000256" key="3">
    <source>
        <dbReference type="ARBA" id="ARBA00038874"/>
    </source>
</evidence>
<gene>
    <name evidence="4" type="ORF">RS030_91554</name>
</gene>
<keyword evidence="4" id="KW-0418">Kinase</keyword>
<dbReference type="GO" id="GO:0004305">
    <property type="term" value="F:ethanolamine kinase activity"/>
    <property type="evidence" value="ECO:0007669"/>
    <property type="project" value="UniProtKB-EC"/>
</dbReference>
<dbReference type="PANTHER" id="PTHR22603">
    <property type="entry name" value="CHOLINE/ETHANOALAMINE KINASE"/>
    <property type="match status" value="1"/>
</dbReference>